<evidence type="ECO:0000313" key="2">
    <source>
        <dbReference type="EMBL" id="HIZ88951.1"/>
    </source>
</evidence>
<comment type="caution">
    <text evidence="2">The sequence shown here is derived from an EMBL/GenBank/DDBJ whole genome shotgun (WGS) entry which is preliminary data.</text>
</comment>
<dbReference type="Proteomes" id="UP000824176">
    <property type="component" value="Unassembled WGS sequence"/>
</dbReference>
<feature type="transmembrane region" description="Helical" evidence="1">
    <location>
        <begin position="65"/>
        <end position="84"/>
    </location>
</feature>
<feature type="transmembrane region" description="Helical" evidence="1">
    <location>
        <begin position="12"/>
        <end position="31"/>
    </location>
</feature>
<dbReference type="AlphaFoldDB" id="A0A9D2GTI8"/>
<organism evidence="2 3">
    <name type="scientific">Candidatus Mucispirillum faecigallinarum</name>
    <dbReference type="NCBI Taxonomy" id="2838699"/>
    <lineage>
        <taxon>Bacteria</taxon>
        <taxon>Pseudomonadati</taxon>
        <taxon>Deferribacterota</taxon>
        <taxon>Deferribacteres</taxon>
        <taxon>Deferribacterales</taxon>
        <taxon>Mucispirillaceae</taxon>
        <taxon>Mucispirillum</taxon>
    </lineage>
</organism>
<reference evidence="2" key="1">
    <citation type="journal article" date="2021" name="PeerJ">
        <title>Extensive microbial diversity within the chicken gut microbiome revealed by metagenomics and culture.</title>
        <authorList>
            <person name="Gilroy R."/>
            <person name="Ravi A."/>
            <person name="Getino M."/>
            <person name="Pursley I."/>
            <person name="Horton D.L."/>
            <person name="Alikhan N.F."/>
            <person name="Baker D."/>
            <person name="Gharbi K."/>
            <person name="Hall N."/>
            <person name="Watson M."/>
            <person name="Adriaenssens E.M."/>
            <person name="Foster-Nyarko E."/>
            <person name="Jarju S."/>
            <person name="Secka A."/>
            <person name="Antonio M."/>
            <person name="Oren A."/>
            <person name="Chaudhuri R.R."/>
            <person name="La Ragione R."/>
            <person name="Hildebrand F."/>
            <person name="Pallen M.J."/>
        </authorList>
    </citation>
    <scope>NUCLEOTIDE SEQUENCE</scope>
    <source>
        <strain evidence="2">ChiW4-1371</strain>
    </source>
</reference>
<keyword evidence="1" id="KW-0472">Membrane</keyword>
<keyword evidence="1" id="KW-0812">Transmembrane</keyword>
<name>A0A9D2GTI8_9BACT</name>
<dbReference type="EMBL" id="DXAQ01000049">
    <property type="protein sequence ID" value="HIZ88951.1"/>
    <property type="molecule type" value="Genomic_DNA"/>
</dbReference>
<evidence type="ECO:0000256" key="1">
    <source>
        <dbReference type="SAM" id="Phobius"/>
    </source>
</evidence>
<sequence>MLRIIKNRYVSIILILTLCYVLSHTTFHFLSNVNYSIILYMLTAQHINDETYIPYSIIFGLYSDYIAASYIGLSVLFFLFLSIIKIFTEYKFDLKTSFSIVIFSAFAILAYNLFFSTILGYNMILSSIYILKTSVFDFIIYLVIYSIMEFASAFRSIKR</sequence>
<keyword evidence="1" id="KW-1133">Transmembrane helix</keyword>
<proteinExistence type="predicted"/>
<protein>
    <recommendedName>
        <fullName evidence="4">Rod shape-determining protein MreD</fullName>
    </recommendedName>
</protein>
<accession>A0A9D2GTI8</accession>
<feature type="transmembrane region" description="Helical" evidence="1">
    <location>
        <begin position="96"/>
        <end position="118"/>
    </location>
</feature>
<gene>
    <name evidence="2" type="ORF">H9804_03320</name>
</gene>
<evidence type="ECO:0008006" key="4">
    <source>
        <dbReference type="Google" id="ProtNLM"/>
    </source>
</evidence>
<reference evidence="2" key="2">
    <citation type="submission" date="2021-04" db="EMBL/GenBank/DDBJ databases">
        <authorList>
            <person name="Gilroy R."/>
        </authorList>
    </citation>
    <scope>NUCLEOTIDE SEQUENCE</scope>
    <source>
        <strain evidence="2">ChiW4-1371</strain>
    </source>
</reference>
<evidence type="ECO:0000313" key="3">
    <source>
        <dbReference type="Proteomes" id="UP000824176"/>
    </source>
</evidence>